<protein>
    <recommendedName>
        <fullName evidence="1">DUF7514 domain-containing protein</fullName>
    </recommendedName>
</protein>
<reference evidence="2" key="1">
    <citation type="journal article" date="2023" name="Mol. Phylogenet. Evol.">
        <title>Genome-scale phylogeny and comparative genomics of the fungal order Sordariales.</title>
        <authorList>
            <person name="Hensen N."/>
            <person name="Bonometti L."/>
            <person name="Westerberg I."/>
            <person name="Brannstrom I.O."/>
            <person name="Guillou S."/>
            <person name="Cros-Aarteil S."/>
            <person name="Calhoun S."/>
            <person name="Haridas S."/>
            <person name="Kuo A."/>
            <person name="Mondo S."/>
            <person name="Pangilinan J."/>
            <person name="Riley R."/>
            <person name="LaButti K."/>
            <person name="Andreopoulos B."/>
            <person name="Lipzen A."/>
            <person name="Chen C."/>
            <person name="Yan M."/>
            <person name="Daum C."/>
            <person name="Ng V."/>
            <person name="Clum A."/>
            <person name="Steindorff A."/>
            <person name="Ohm R.A."/>
            <person name="Martin F."/>
            <person name="Silar P."/>
            <person name="Natvig D.O."/>
            <person name="Lalanne C."/>
            <person name="Gautier V."/>
            <person name="Ament-Velasquez S.L."/>
            <person name="Kruys A."/>
            <person name="Hutchinson M.I."/>
            <person name="Powell A.J."/>
            <person name="Barry K."/>
            <person name="Miller A.N."/>
            <person name="Grigoriev I.V."/>
            <person name="Debuchy R."/>
            <person name="Gladieux P."/>
            <person name="Hiltunen Thoren M."/>
            <person name="Johannesson H."/>
        </authorList>
    </citation>
    <scope>NUCLEOTIDE SEQUENCE</scope>
    <source>
        <strain evidence="2">CBS 103.79</strain>
    </source>
</reference>
<proteinExistence type="predicted"/>
<dbReference type="Proteomes" id="UP001303889">
    <property type="component" value="Unassembled WGS sequence"/>
</dbReference>
<dbReference type="EMBL" id="MU855600">
    <property type="protein sequence ID" value="KAK3901201.1"/>
    <property type="molecule type" value="Genomic_DNA"/>
</dbReference>
<accession>A0AAN6MHZ2</accession>
<feature type="domain" description="DUF7514" evidence="1">
    <location>
        <begin position="24"/>
        <end position="179"/>
    </location>
</feature>
<dbReference type="InterPro" id="IPR055936">
    <property type="entry name" value="DUF7514"/>
</dbReference>
<dbReference type="Pfam" id="PF24355">
    <property type="entry name" value="DUF7514"/>
    <property type="match status" value="1"/>
</dbReference>
<dbReference type="PANTHER" id="PTHR39611:SF1">
    <property type="entry name" value="HYDROXYPROLINE-RICH GLYCOPROTEIN DZ-HRGP"/>
    <property type="match status" value="1"/>
</dbReference>
<feature type="non-terminal residue" evidence="2">
    <location>
        <position position="179"/>
    </location>
</feature>
<reference evidence="2" key="2">
    <citation type="submission" date="2023-05" db="EMBL/GenBank/DDBJ databases">
        <authorList>
            <consortium name="Lawrence Berkeley National Laboratory"/>
            <person name="Steindorff A."/>
            <person name="Hensen N."/>
            <person name="Bonometti L."/>
            <person name="Westerberg I."/>
            <person name="Brannstrom I.O."/>
            <person name="Guillou S."/>
            <person name="Cros-Aarteil S."/>
            <person name="Calhoun S."/>
            <person name="Haridas S."/>
            <person name="Kuo A."/>
            <person name="Mondo S."/>
            <person name="Pangilinan J."/>
            <person name="Riley R."/>
            <person name="Labutti K."/>
            <person name="Andreopoulos B."/>
            <person name="Lipzen A."/>
            <person name="Chen C."/>
            <person name="Yanf M."/>
            <person name="Daum C."/>
            <person name="Ng V."/>
            <person name="Clum A."/>
            <person name="Ohm R."/>
            <person name="Martin F."/>
            <person name="Silar P."/>
            <person name="Natvig D."/>
            <person name="Lalanne C."/>
            <person name="Gautier V."/>
            <person name="Ament-Velasquez S.L."/>
            <person name="Kruys A."/>
            <person name="Hutchinson M.I."/>
            <person name="Powell A.J."/>
            <person name="Barry K."/>
            <person name="Miller A.N."/>
            <person name="Grigoriev I.V."/>
            <person name="Debuchy R."/>
            <person name="Gladieux P."/>
            <person name="Thoren M.H."/>
            <person name="Johannesson H."/>
        </authorList>
    </citation>
    <scope>NUCLEOTIDE SEQUENCE</scope>
    <source>
        <strain evidence="2">CBS 103.79</strain>
    </source>
</reference>
<name>A0AAN6MHZ2_9PEZI</name>
<sequence length="179" mass="20026">MPTPPPGPAPAPQWEASPVDLKWGVLFKADGNPTERWIKILGGLGQHLMDEFRPENTLVITPGKMAAFYSLHKLEQEIFPFTEIFRHPHNATLPDLYQRLACEYFLVPSEPNAHPTLPGLTLAGWTHWVTLFTQAYPHEEAQRLAKAVTALPINAPSLLDGKPERLPKQISRHLLPPAP</sequence>
<evidence type="ECO:0000313" key="2">
    <source>
        <dbReference type="EMBL" id="KAK3901201.1"/>
    </source>
</evidence>
<evidence type="ECO:0000313" key="3">
    <source>
        <dbReference type="Proteomes" id="UP001303889"/>
    </source>
</evidence>
<dbReference type="PANTHER" id="PTHR39611">
    <property type="entry name" value="HYDROXYPROLINE-RICH GLYCOPROTEIN DZ-HRGP-RELATED"/>
    <property type="match status" value="1"/>
</dbReference>
<gene>
    <name evidence="2" type="ORF">C8A05DRAFT_16584</name>
</gene>
<keyword evidence="3" id="KW-1185">Reference proteome</keyword>
<comment type="caution">
    <text evidence="2">The sequence shown here is derived from an EMBL/GenBank/DDBJ whole genome shotgun (WGS) entry which is preliminary data.</text>
</comment>
<dbReference type="AlphaFoldDB" id="A0AAN6MHZ2"/>
<evidence type="ECO:0000259" key="1">
    <source>
        <dbReference type="Pfam" id="PF24355"/>
    </source>
</evidence>
<organism evidence="2 3">
    <name type="scientific">Staphylotrichum tortipilum</name>
    <dbReference type="NCBI Taxonomy" id="2831512"/>
    <lineage>
        <taxon>Eukaryota</taxon>
        <taxon>Fungi</taxon>
        <taxon>Dikarya</taxon>
        <taxon>Ascomycota</taxon>
        <taxon>Pezizomycotina</taxon>
        <taxon>Sordariomycetes</taxon>
        <taxon>Sordariomycetidae</taxon>
        <taxon>Sordariales</taxon>
        <taxon>Chaetomiaceae</taxon>
        <taxon>Staphylotrichum</taxon>
    </lineage>
</organism>